<evidence type="ECO:0000256" key="3">
    <source>
        <dbReference type="ARBA" id="ARBA00022692"/>
    </source>
</evidence>
<evidence type="ECO:0000256" key="5">
    <source>
        <dbReference type="ARBA" id="ARBA00023136"/>
    </source>
</evidence>
<dbReference type="Pfam" id="PF13396">
    <property type="entry name" value="PLDc_N"/>
    <property type="match status" value="1"/>
</dbReference>
<gene>
    <name evidence="8" type="ORF">BCF33_1775</name>
</gene>
<proteinExistence type="predicted"/>
<evidence type="ECO:0000313" key="8">
    <source>
        <dbReference type="EMBL" id="PRY92912.1"/>
    </source>
</evidence>
<dbReference type="EMBL" id="PVTT01000002">
    <property type="protein sequence ID" value="PRY92912.1"/>
    <property type="molecule type" value="Genomic_DNA"/>
</dbReference>
<evidence type="ECO:0000256" key="1">
    <source>
        <dbReference type="ARBA" id="ARBA00004651"/>
    </source>
</evidence>
<evidence type="ECO:0000256" key="2">
    <source>
        <dbReference type="ARBA" id="ARBA00022475"/>
    </source>
</evidence>
<accession>A0A2T0X1T8</accession>
<evidence type="ECO:0000259" key="7">
    <source>
        <dbReference type="Pfam" id="PF13396"/>
    </source>
</evidence>
<organism evidence="8 9">
    <name type="scientific">Hasllibacter halocynthiae</name>
    <dbReference type="NCBI Taxonomy" id="595589"/>
    <lineage>
        <taxon>Bacteria</taxon>
        <taxon>Pseudomonadati</taxon>
        <taxon>Pseudomonadota</taxon>
        <taxon>Alphaproteobacteria</taxon>
        <taxon>Rhodobacterales</taxon>
        <taxon>Roseobacteraceae</taxon>
        <taxon>Hasllibacter</taxon>
    </lineage>
</organism>
<feature type="domain" description="Cardiolipin synthase N-terminal" evidence="7">
    <location>
        <begin position="11"/>
        <end position="53"/>
    </location>
</feature>
<keyword evidence="4 6" id="KW-1133">Transmembrane helix</keyword>
<evidence type="ECO:0000313" key="9">
    <source>
        <dbReference type="Proteomes" id="UP000238801"/>
    </source>
</evidence>
<evidence type="ECO:0000256" key="6">
    <source>
        <dbReference type="SAM" id="Phobius"/>
    </source>
</evidence>
<dbReference type="RefSeq" id="WP_106160563.1">
    <property type="nucleotide sequence ID" value="NZ_PVTT01000002.1"/>
</dbReference>
<keyword evidence="2" id="KW-1003">Cell membrane</keyword>
<dbReference type="GO" id="GO:0005886">
    <property type="term" value="C:plasma membrane"/>
    <property type="evidence" value="ECO:0007669"/>
    <property type="project" value="UniProtKB-SubCell"/>
</dbReference>
<protein>
    <submittedName>
        <fullName evidence="8">Phospholipase D-like protein</fullName>
    </submittedName>
</protein>
<dbReference type="InterPro" id="IPR027379">
    <property type="entry name" value="CLS_N"/>
</dbReference>
<comment type="caution">
    <text evidence="8">The sequence shown here is derived from an EMBL/GenBank/DDBJ whole genome shotgun (WGS) entry which is preliminary data.</text>
</comment>
<dbReference type="Proteomes" id="UP000238801">
    <property type="component" value="Unassembled WGS sequence"/>
</dbReference>
<keyword evidence="9" id="KW-1185">Reference proteome</keyword>
<keyword evidence="3 6" id="KW-0812">Transmembrane</keyword>
<dbReference type="OrthoDB" id="8455471at2"/>
<reference evidence="8 9" key="1">
    <citation type="submission" date="2018-03" db="EMBL/GenBank/DDBJ databases">
        <title>Genomic Encyclopedia of Archaeal and Bacterial Type Strains, Phase II (KMG-II): from individual species to whole genera.</title>
        <authorList>
            <person name="Goeker M."/>
        </authorList>
    </citation>
    <scope>NUCLEOTIDE SEQUENCE [LARGE SCALE GENOMIC DNA]</scope>
    <source>
        <strain evidence="8 9">DSM 29318</strain>
    </source>
</reference>
<keyword evidence="5 6" id="KW-0472">Membrane</keyword>
<evidence type="ECO:0000256" key="4">
    <source>
        <dbReference type="ARBA" id="ARBA00022989"/>
    </source>
</evidence>
<name>A0A2T0X1T8_9RHOB</name>
<sequence length="58" mass="6267">MEWLLGIVHLVLVIWALVNILSSADTTGAKVLWSLGVLIFPLVGFIVWFFAGPRGSAA</sequence>
<dbReference type="AlphaFoldDB" id="A0A2T0X1T8"/>
<feature type="transmembrane region" description="Helical" evidence="6">
    <location>
        <begin position="33"/>
        <end position="51"/>
    </location>
</feature>
<comment type="subcellular location">
    <subcellularLocation>
        <location evidence="1">Cell membrane</location>
        <topology evidence="1">Multi-pass membrane protein</topology>
    </subcellularLocation>
</comment>